<evidence type="ECO:0000313" key="2">
    <source>
        <dbReference type="Proteomes" id="UP000178509"/>
    </source>
</evidence>
<dbReference type="EMBL" id="MHOJ01000036">
    <property type="protein sequence ID" value="OGZ61767.1"/>
    <property type="molecule type" value="Genomic_DNA"/>
</dbReference>
<dbReference type="AlphaFoldDB" id="A0A1G2HGZ7"/>
<organism evidence="1 2">
    <name type="scientific">Candidatus Spechtbacteria bacterium RIFCSPLOWO2_02_FULL_38_8</name>
    <dbReference type="NCBI Taxonomy" id="1802164"/>
    <lineage>
        <taxon>Bacteria</taxon>
        <taxon>Candidatus Spechtiibacteriota</taxon>
    </lineage>
</organism>
<reference evidence="1 2" key="1">
    <citation type="journal article" date="2016" name="Nat. Commun.">
        <title>Thousands of microbial genomes shed light on interconnected biogeochemical processes in an aquifer system.</title>
        <authorList>
            <person name="Anantharaman K."/>
            <person name="Brown C.T."/>
            <person name="Hug L.A."/>
            <person name="Sharon I."/>
            <person name="Castelle C.J."/>
            <person name="Probst A.J."/>
            <person name="Thomas B.C."/>
            <person name="Singh A."/>
            <person name="Wilkins M.J."/>
            <person name="Karaoz U."/>
            <person name="Brodie E.L."/>
            <person name="Williams K.H."/>
            <person name="Hubbard S.S."/>
            <person name="Banfield J.F."/>
        </authorList>
    </citation>
    <scope>NUCLEOTIDE SEQUENCE [LARGE SCALE GENOMIC DNA]</scope>
</reference>
<proteinExistence type="predicted"/>
<evidence type="ECO:0000313" key="1">
    <source>
        <dbReference type="EMBL" id="OGZ61767.1"/>
    </source>
</evidence>
<sequence>MLSILLCLWSLKGVKYMPITEEDIQRLRERVARIQFEVEIVTPAECPVEVPIEMGMRLYLKEIRGNKFVLVPIEQNAE</sequence>
<accession>A0A1G2HGZ7</accession>
<dbReference type="Proteomes" id="UP000178509">
    <property type="component" value="Unassembled WGS sequence"/>
</dbReference>
<protein>
    <submittedName>
        <fullName evidence="1">Uncharacterized protein</fullName>
    </submittedName>
</protein>
<comment type="caution">
    <text evidence="1">The sequence shown here is derived from an EMBL/GenBank/DDBJ whole genome shotgun (WGS) entry which is preliminary data.</text>
</comment>
<gene>
    <name evidence="1" type="ORF">A3H51_01795</name>
</gene>
<name>A0A1G2HGZ7_9BACT</name>